<evidence type="ECO:0000313" key="9">
    <source>
        <dbReference type="EMBL" id="RCX20460.1"/>
    </source>
</evidence>
<keyword evidence="5 7" id="KW-1133">Transmembrane helix</keyword>
<dbReference type="Pfam" id="PF07690">
    <property type="entry name" value="MFS_1"/>
    <property type="match status" value="1"/>
</dbReference>
<evidence type="ECO:0000256" key="5">
    <source>
        <dbReference type="ARBA" id="ARBA00022989"/>
    </source>
</evidence>
<evidence type="ECO:0000256" key="1">
    <source>
        <dbReference type="ARBA" id="ARBA00004651"/>
    </source>
</evidence>
<keyword evidence="6 7" id="KW-0472">Membrane</keyword>
<dbReference type="OrthoDB" id="9775268at2"/>
<evidence type="ECO:0000256" key="4">
    <source>
        <dbReference type="ARBA" id="ARBA00022692"/>
    </source>
</evidence>
<sequence length="416" mass="45366">MTVEALPKTKKLAGLTEHRSFMYLLAARIISRFGDSIDSIAYSWMVYMLTGSKLMMGSLFALNYVPSILFSFFTGALVDRWSKRHVVLLTSVGRGLLVVLTAFLYASSLLRPWHLYVLTFLISTLECFSSPAELALVPRLLPKEKLMSGNSISTSISRISELAGLAVAGGIIALTGISGAILIDGLTFFAAAAFIWLIRIPPEPKDSINTEESTLLQEIKEGLKFVFTNKLILTIVLVAAYVNLCLSAYNVLNPVYVNEILKSGPAGLSLLGITLICGMVLSGFWLSKKGSSYKKSHLIIAGFMLLGGNYALLYLPAYFPIHPLYLAAVFSFGMGIAVSLSSTPATTYFMETVPRELLGRVGALFSMICTCAIPLGSMLAGVMGEWIQVHTLYLIFGVLLIIPGIMLLKHRSFMQL</sequence>
<dbReference type="InterPro" id="IPR011701">
    <property type="entry name" value="MFS"/>
</dbReference>
<feature type="transmembrane region" description="Helical" evidence="7">
    <location>
        <begin position="325"/>
        <end position="349"/>
    </location>
</feature>
<dbReference type="RefSeq" id="WP_114496538.1">
    <property type="nucleotide sequence ID" value="NZ_QPJW01000003.1"/>
</dbReference>
<feature type="domain" description="Major facilitator superfamily (MFS) profile" evidence="8">
    <location>
        <begin position="20"/>
        <end position="415"/>
    </location>
</feature>
<dbReference type="EMBL" id="QPJW01000003">
    <property type="protein sequence ID" value="RCX20460.1"/>
    <property type="molecule type" value="Genomic_DNA"/>
</dbReference>
<name>A0A369BFY7_9BACL</name>
<dbReference type="InterPro" id="IPR020846">
    <property type="entry name" value="MFS_dom"/>
</dbReference>
<evidence type="ECO:0000313" key="10">
    <source>
        <dbReference type="Proteomes" id="UP000253090"/>
    </source>
</evidence>
<evidence type="ECO:0000256" key="2">
    <source>
        <dbReference type="ARBA" id="ARBA00022448"/>
    </source>
</evidence>
<keyword evidence="2" id="KW-0813">Transport</keyword>
<feature type="transmembrane region" description="Helical" evidence="7">
    <location>
        <begin position="390"/>
        <end position="408"/>
    </location>
</feature>
<feature type="transmembrane region" description="Helical" evidence="7">
    <location>
        <begin position="264"/>
        <end position="286"/>
    </location>
</feature>
<proteinExistence type="predicted"/>
<keyword evidence="3" id="KW-1003">Cell membrane</keyword>
<gene>
    <name evidence="9" type="ORF">DFP94_103190</name>
</gene>
<protein>
    <submittedName>
        <fullName evidence="9">DHA3 family macrolide efflux protein-like MFS transporter</fullName>
    </submittedName>
</protein>
<keyword evidence="10" id="KW-1185">Reference proteome</keyword>
<dbReference type="Proteomes" id="UP000253090">
    <property type="component" value="Unassembled WGS sequence"/>
</dbReference>
<feature type="transmembrane region" description="Helical" evidence="7">
    <location>
        <begin position="361"/>
        <end position="384"/>
    </location>
</feature>
<dbReference type="InterPro" id="IPR036259">
    <property type="entry name" value="MFS_trans_sf"/>
</dbReference>
<reference evidence="9 10" key="1">
    <citation type="submission" date="2018-07" db="EMBL/GenBank/DDBJ databases">
        <title>Genomic Encyclopedia of Type Strains, Phase III (KMG-III): the genomes of soil and plant-associated and newly described type strains.</title>
        <authorList>
            <person name="Whitman W."/>
        </authorList>
    </citation>
    <scope>NUCLEOTIDE SEQUENCE [LARGE SCALE GENOMIC DNA]</scope>
    <source>
        <strain evidence="9 10">CECT 8333</strain>
    </source>
</reference>
<feature type="transmembrane region" description="Helical" evidence="7">
    <location>
        <begin position="231"/>
        <end position="252"/>
    </location>
</feature>
<feature type="transmembrane region" description="Helical" evidence="7">
    <location>
        <begin position="298"/>
        <end position="319"/>
    </location>
</feature>
<comment type="caution">
    <text evidence="9">The sequence shown here is derived from an EMBL/GenBank/DDBJ whole genome shotgun (WGS) entry which is preliminary data.</text>
</comment>
<organism evidence="9 10">
    <name type="scientific">Fontibacillus phaseoli</name>
    <dbReference type="NCBI Taxonomy" id="1416533"/>
    <lineage>
        <taxon>Bacteria</taxon>
        <taxon>Bacillati</taxon>
        <taxon>Bacillota</taxon>
        <taxon>Bacilli</taxon>
        <taxon>Bacillales</taxon>
        <taxon>Paenibacillaceae</taxon>
        <taxon>Fontibacillus</taxon>
    </lineage>
</organism>
<feature type="transmembrane region" description="Helical" evidence="7">
    <location>
        <begin position="113"/>
        <end position="136"/>
    </location>
</feature>
<dbReference type="AlphaFoldDB" id="A0A369BFY7"/>
<feature type="transmembrane region" description="Helical" evidence="7">
    <location>
        <begin position="54"/>
        <end position="74"/>
    </location>
</feature>
<evidence type="ECO:0000256" key="6">
    <source>
        <dbReference type="ARBA" id="ARBA00023136"/>
    </source>
</evidence>
<feature type="transmembrane region" description="Helical" evidence="7">
    <location>
        <begin position="86"/>
        <end position="107"/>
    </location>
</feature>
<dbReference type="CDD" id="cd06173">
    <property type="entry name" value="MFS_MefA_like"/>
    <property type="match status" value="1"/>
</dbReference>
<evidence type="ECO:0000256" key="3">
    <source>
        <dbReference type="ARBA" id="ARBA00022475"/>
    </source>
</evidence>
<dbReference type="GO" id="GO:0022857">
    <property type="term" value="F:transmembrane transporter activity"/>
    <property type="evidence" value="ECO:0007669"/>
    <property type="project" value="InterPro"/>
</dbReference>
<dbReference type="PANTHER" id="PTHR23513">
    <property type="entry name" value="INTEGRAL MEMBRANE EFFLUX PROTEIN-RELATED"/>
    <property type="match status" value="1"/>
</dbReference>
<dbReference type="Gene3D" id="1.20.1250.20">
    <property type="entry name" value="MFS general substrate transporter like domains"/>
    <property type="match status" value="1"/>
</dbReference>
<evidence type="ECO:0000256" key="7">
    <source>
        <dbReference type="SAM" id="Phobius"/>
    </source>
</evidence>
<accession>A0A369BFY7</accession>
<dbReference type="SUPFAM" id="SSF103473">
    <property type="entry name" value="MFS general substrate transporter"/>
    <property type="match status" value="1"/>
</dbReference>
<feature type="transmembrane region" description="Helical" evidence="7">
    <location>
        <begin position="180"/>
        <end position="198"/>
    </location>
</feature>
<comment type="subcellular location">
    <subcellularLocation>
        <location evidence="1">Cell membrane</location>
        <topology evidence="1">Multi-pass membrane protein</topology>
    </subcellularLocation>
</comment>
<dbReference type="PANTHER" id="PTHR23513:SF6">
    <property type="entry name" value="MAJOR FACILITATOR SUPERFAMILY ASSOCIATED DOMAIN-CONTAINING PROTEIN"/>
    <property type="match status" value="1"/>
</dbReference>
<dbReference type="PROSITE" id="PS50850">
    <property type="entry name" value="MFS"/>
    <property type="match status" value="1"/>
</dbReference>
<keyword evidence="4 7" id="KW-0812">Transmembrane</keyword>
<evidence type="ECO:0000259" key="8">
    <source>
        <dbReference type="PROSITE" id="PS50850"/>
    </source>
</evidence>
<dbReference type="GO" id="GO:0005886">
    <property type="term" value="C:plasma membrane"/>
    <property type="evidence" value="ECO:0007669"/>
    <property type="project" value="UniProtKB-SubCell"/>
</dbReference>